<evidence type="ECO:0000256" key="1">
    <source>
        <dbReference type="SAM" id="SignalP"/>
    </source>
</evidence>
<accession>A0ABW0BIW6</accession>
<evidence type="ECO:0000313" key="2">
    <source>
        <dbReference type="EMBL" id="MFC5176917.1"/>
    </source>
</evidence>
<proteinExistence type="predicted"/>
<keyword evidence="1" id="KW-0732">Signal</keyword>
<feature type="chain" id="PRO_5046674442" evidence="1">
    <location>
        <begin position="24"/>
        <end position="171"/>
    </location>
</feature>
<organism evidence="2 3">
    <name type="scientific">Nocardioides taihuensis</name>
    <dbReference type="NCBI Taxonomy" id="1835606"/>
    <lineage>
        <taxon>Bacteria</taxon>
        <taxon>Bacillati</taxon>
        <taxon>Actinomycetota</taxon>
        <taxon>Actinomycetes</taxon>
        <taxon>Propionibacteriales</taxon>
        <taxon>Nocardioidaceae</taxon>
        <taxon>Nocardioides</taxon>
    </lineage>
</organism>
<evidence type="ECO:0000313" key="3">
    <source>
        <dbReference type="Proteomes" id="UP001596087"/>
    </source>
</evidence>
<gene>
    <name evidence="2" type="ORF">ACFPGP_09560</name>
</gene>
<keyword evidence="3" id="KW-1185">Reference proteome</keyword>
<reference evidence="3" key="1">
    <citation type="journal article" date="2019" name="Int. J. Syst. Evol. Microbiol.">
        <title>The Global Catalogue of Microorganisms (GCM) 10K type strain sequencing project: providing services to taxonomists for standard genome sequencing and annotation.</title>
        <authorList>
            <consortium name="The Broad Institute Genomics Platform"/>
            <consortium name="The Broad Institute Genome Sequencing Center for Infectious Disease"/>
            <person name="Wu L."/>
            <person name="Ma J."/>
        </authorList>
    </citation>
    <scope>NUCLEOTIDE SEQUENCE [LARGE SCALE GENOMIC DNA]</scope>
    <source>
        <strain evidence="3">DFY41</strain>
    </source>
</reference>
<name>A0ABW0BIW6_9ACTN</name>
<sequence length="171" mass="17777">MSFRRRVVSVLVLVLVGSGGFVAAQALAPTVEQPGPVERVHRYYGAGPSAVYDGDSGGIGQVSPLQFQAPGAASRAGVVEASFSYRTRGPGPFVVSVRVGEVGGERVTVKPGELPLARAPHGGSTTVRFLAPELVDGTTYEAYLGVNSVFAGPRATNAVHTRHVVLTVDLH</sequence>
<feature type="signal peptide" evidence="1">
    <location>
        <begin position="1"/>
        <end position="23"/>
    </location>
</feature>
<dbReference type="RefSeq" id="WP_378589565.1">
    <property type="nucleotide sequence ID" value="NZ_JBHSKD010000009.1"/>
</dbReference>
<dbReference type="EMBL" id="JBHSKD010000009">
    <property type="protein sequence ID" value="MFC5176917.1"/>
    <property type="molecule type" value="Genomic_DNA"/>
</dbReference>
<protein>
    <submittedName>
        <fullName evidence="2">Uncharacterized protein</fullName>
    </submittedName>
</protein>
<dbReference type="Proteomes" id="UP001596087">
    <property type="component" value="Unassembled WGS sequence"/>
</dbReference>
<comment type="caution">
    <text evidence="2">The sequence shown here is derived from an EMBL/GenBank/DDBJ whole genome shotgun (WGS) entry which is preliminary data.</text>
</comment>